<sequence length="64" mass="7539">GYSIHVSGFLTDVCGRLMLPDKIQPSDELFREACVITYLSKNEDRWWKSENLINPDNQPHYFHI</sequence>
<keyword evidence="2" id="KW-1185">Reference proteome</keyword>
<evidence type="ECO:0000313" key="1">
    <source>
        <dbReference type="EMBL" id="CAG8812897.1"/>
    </source>
</evidence>
<proteinExistence type="predicted"/>
<reference evidence="1" key="1">
    <citation type="submission" date="2021-06" db="EMBL/GenBank/DDBJ databases">
        <authorList>
            <person name="Kallberg Y."/>
            <person name="Tangrot J."/>
            <person name="Rosling A."/>
        </authorList>
    </citation>
    <scope>NUCLEOTIDE SEQUENCE</scope>
    <source>
        <strain evidence="1">FL966</strain>
    </source>
</reference>
<dbReference type="AlphaFoldDB" id="A0A9N9K8W8"/>
<dbReference type="Proteomes" id="UP000789759">
    <property type="component" value="Unassembled WGS sequence"/>
</dbReference>
<organism evidence="1 2">
    <name type="scientific">Cetraspora pellucida</name>
    <dbReference type="NCBI Taxonomy" id="1433469"/>
    <lineage>
        <taxon>Eukaryota</taxon>
        <taxon>Fungi</taxon>
        <taxon>Fungi incertae sedis</taxon>
        <taxon>Mucoromycota</taxon>
        <taxon>Glomeromycotina</taxon>
        <taxon>Glomeromycetes</taxon>
        <taxon>Diversisporales</taxon>
        <taxon>Gigasporaceae</taxon>
        <taxon>Cetraspora</taxon>
    </lineage>
</organism>
<evidence type="ECO:0000313" key="2">
    <source>
        <dbReference type="Proteomes" id="UP000789759"/>
    </source>
</evidence>
<name>A0A9N9K8W8_9GLOM</name>
<gene>
    <name evidence="1" type="ORF">CPELLU_LOCUS18843</name>
</gene>
<accession>A0A9N9K8W8</accession>
<feature type="non-terminal residue" evidence="1">
    <location>
        <position position="1"/>
    </location>
</feature>
<comment type="caution">
    <text evidence="1">The sequence shown here is derived from an EMBL/GenBank/DDBJ whole genome shotgun (WGS) entry which is preliminary data.</text>
</comment>
<dbReference type="EMBL" id="CAJVQA010040298">
    <property type="protein sequence ID" value="CAG8812897.1"/>
    <property type="molecule type" value="Genomic_DNA"/>
</dbReference>
<protein>
    <submittedName>
        <fullName evidence="1">2032_t:CDS:1</fullName>
    </submittedName>
</protein>